<evidence type="ECO:0000313" key="1">
    <source>
        <dbReference type="EMBL" id="KGJ53891.1"/>
    </source>
</evidence>
<proteinExistence type="predicted"/>
<evidence type="ECO:0000313" key="2">
    <source>
        <dbReference type="Proteomes" id="UP000030008"/>
    </source>
</evidence>
<gene>
    <name evidence="1" type="ORF">CIAN88_06670</name>
</gene>
<dbReference type="Proteomes" id="UP000030008">
    <property type="component" value="Unassembled WGS sequence"/>
</dbReference>
<reference evidence="1 2" key="1">
    <citation type="submission" date="2014-08" db="EMBL/GenBank/DDBJ databases">
        <title>Clostridium innocuum, an unnegligible vancomycin-resistant pathogen causing extra-intestinal infections.</title>
        <authorList>
            <person name="Feng Y."/>
            <person name="Chiu C.-H."/>
        </authorList>
    </citation>
    <scope>NUCLEOTIDE SEQUENCE [LARGE SCALE GENOMIC DNA]</scope>
    <source>
        <strain evidence="1 2">AN88</strain>
    </source>
</reference>
<accession>A0A099I8N2</accession>
<comment type="caution">
    <text evidence="1">The sequence shown here is derived from an EMBL/GenBank/DDBJ whole genome shotgun (WGS) entry which is preliminary data.</text>
</comment>
<dbReference type="AlphaFoldDB" id="A0A099I8N2"/>
<dbReference type="RefSeq" id="WP_044904700.1">
    <property type="nucleotide sequence ID" value="NZ_JQIF01000029.1"/>
</dbReference>
<sequence length="261" mass="31776">MINYKENLINENKKLCLLEPISRLMAYRMLTKEEMGDRDRCELSSKVYEKLEWISTNDEKLEPDTFFSSPYFYIKKMCKKYDIEQNDNYYIEDFKRFVTLEKNEDYLNMNNNRAQYLRKEWFCLKSTKEHYQKIFNNDDVIYYVDSAHKIGAFHIIPKGFGYMPKCKWLLDDGMKSLMVIEDNWEYIKKFYGDISFEEYKSKFCLEDAYCNGKLRKELMINFNMTWDELFLTLRNLADLINKRTLSVIHKLEESEKNEQRM</sequence>
<protein>
    <submittedName>
        <fullName evidence="1">Uncharacterized protein</fullName>
    </submittedName>
</protein>
<dbReference type="EMBL" id="JQIF01000029">
    <property type="protein sequence ID" value="KGJ53891.1"/>
    <property type="molecule type" value="Genomic_DNA"/>
</dbReference>
<organism evidence="1 2">
    <name type="scientific">Clostridium innocuum</name>
    <dbReference type="NCBI Taxonomy" id="1522"/>
    <lineage>
        <taxon>Bacteria</taxon>
        <taxon>Bacillati</taxon>
        <taxon>Bacillota</taxon>
        <taxon>Clostridia</taxon>
        <taxon>Eubacteriales</taxon>
        <taxon>Clostridiaceae</taxon>
        <taxon>Clostridium</taxon>
    </lineage>
</organism>
<name>A0A099I8N2_CLOIN</name>